<comment type="caution">
    <text evidence="2">The sequence shown here is derived from an EMBL/GenBank/DDBJ whole genome shotgun (WGS) entry which is preliminary data.</text>
</comment>
<evidence type="ECO:0000256" key="1">
    <source>
        <dbReference type="SAM" id="MobiDB-lite"/>
    </source>
</evidence>
<dbReference type="Proteomes" id="UP001500266">
    <property type="component" value="Unassembled WGS sequence"/>
</dbReference>
<reference evidence="3" key="1">
    <citation type="journal article" date="2019" name="Int. J. Syst. Evol. Microbiol.">
        <title>The Global Catalogue of Microorganisms (GCM) 10K type strain sequencing project: providing services to taxonomists for standard genome sequencing and annotation.</title>
        <authorList>
            <consortium name="The Broad Institute Genomics Platform"/>
            <consortium name="The Broad Institute Genome Sequencing Center for Infectious Disease"/>
            <person name="Wu L."/>
            <person name="Ma J."/>
        </authorList>
    </citation>
    <scope>NUCLEOTIDE SEQUENCE [LARGE SCALE GENOMIC DNA]</scope>
    <source>
        <strain evidence="3">JCM 17316</strain>
    </source>
</reference>
<sequence length="109" mass="11400">MTAILMASPSLRPGRSTPPRAGDPASAHAARPFSAALPDGHETAGPAGGRWTGAETPGVTFVARAEMEQVVRPVAVAGRFISARAEVIRRPASIRYFRRDGVGSGKRPP</sequence>
<organism evidence="2 3">
    <name type="scientific">Actinomadura keratinilytica</name>
    <dbReference type="NCBI Taxonomy" id="547461"/>
    <lineage>
        <taxon>Bacteria</taxon>
        <taxon>Bacillati</taxon>
        <taxon>Actinomycetota</taxon>
        <taxon>Actinomycetes</taxon>
        <taxon>Streptosporangiales</taxon>
        <taxon>Thermomonosporaceae</taxon>
        <taxon>Actinomadura</taxon>
    </lineage>
</organism>
<protein>
    <submittedName>
        <fullName evidence="2">Uncharacterized protein</fullName>
    </submittedName>
</protein>
<dbReference type="EMBL" id="BAABDO010000003">
    <property type="protein sequence ID" value="GAA4127975.1"/>
    <property type="molecule type" value="Genomic_DNA"/>
</dbReference>
<accession>A0ABP7XYG7</accession>
<feature type="region of interest" description="Disordered" evidence="1">
    <location>
        <begin position="1"/>
        <end position="55"/>
    </location>
</feature>
<name>A0ABP7XYG7_9ACTN</name>
<proteinExistence type="predicted"/>
<evidence type="ECO:0000313" key="2">
    <source>
        <dbReference type="EMBL" id="GAA4127975.1"/>
    </source>
</evidence>
<keyword evidence="3" id="KW-1185">Reference proteome</keyword>
<gene>
    <name evidence="2" type="ORF">GCM10022416_03200</name>
</gene>
<feature type="compositionally biased region" description="Low complexity" evidence="1">
    <location>
        <begin position="24"/>
        <end position="36"/>
    </location>
</feature>
<evidence type="ECO:0000313" key="3">
    <source>
        <dbReference type="Proteomes" id="UP001500266"/>
    </source>
</evidence>